<protein>
    <submittedName>
        <fullName evidence="1">Bacillithiol system redox-active protein YtxJ</fullName>
    </submittedName>
</protein>
<dbReference type="Pfam" id="PF11009">
    <property type="entry name" value="BrxC"/>
    <property type="match status" value="1"/>
</dbReference>
<dbReference type="NCBIfam" id="TIGR04019">
    <property type="entry name" value="B_thiol_YtxJ"/>
    <property type="match status" value="1"/>
</dbReference>
<accession>A0ABV8JDM6</accession>
<gene>
    <name evidence="1" type="primary">ytxJ</name>
    <name evidence="1" type="ORF">ACFOUO_09445</name>
</gene>
<evidence type="ECO:0000313" key="2">
    <source>
        <dbReference type="Proteomes" id="UP001595843"/>
    </source>
</evidence>
<dbReference type="Gene3D" id="3.40.30.10">
    <property type="entry name" value="Glutaredoxin"/>
    <property type="match status" value="1"/>
</dbReference>
<name>A0ABV8JDM6_9BACL</name>
<organism evidence="1 2">
    <name type="scientific">Salinithrix halophila</name>
    <dbReference type="NCBI Taxonomy" id="1485204"/>
    <lineage>
        <taxon>Bacteria</taxon>
        <taxon>Bacillati</taxon>
        <taxon>Bacillota</taxon>
        <taxon>Bacilli</taxon>
        <taxon>Bacillales</taxon>
        <taxon>Thermoactinomycetaceae</taxon>
        <taxon>Salinithrix</taxon>
    </lineage>
</organism>
<dbReference type="InterPro" id="IPR036249">
    <property type="entry name" value="Thioredoxin-like_sf"/>
</dbReference>
<dbReference type="Proteomes" id="UP001595843">
    <property type="component" value="Unassembled WGS sequence"/>
</dbReference>
<comment type="caution">
    <text evidence="1">The sequence shown here is derived from an EMBL/GenBank/DDBJ whole genome shotgun (WGS) entry which is preliminary data.</text>
</comment>
<proteinExistence type="predicted"/>
<dbReference type="InterPro" id="IPR022551">
    <property type="entry name" value="BrxC"/>
</dbReference>
<dbReference type="SUPFAM" id="SSF52833">
    <property type="entry name" value="Thioredoxin-like"/>
    <property type="match status" value="1"/>
</dbReference>
<dbReference type="RefSeq" id="WP_380704513.1">
    <property type="nucleotide sequence ID" value="NZ_JBHSAP010000009.1"/>
</dbReference>
<sequence length="115" mass="13355">MAQWKEITTENEWKEILERSNERLVLVMKHSTRCPVSADAWKECQAYTADSPSEEVDYIQIKVIESRDVSNRIAEDLGVKHQSPQTILVKNREPVWNTSHWHIKKSALAEALRTP</sequence>
<dbReference type="EMBL" id="JBHSAP010000009">
    <property type="protein sequence ID" value="MFC4077038.1"/>
    <property type="molecule type" value="Genomic_DNA"/>
</dbReference>
<evidence type="ECO:0000313" key="1">
    <source>
        <dbReference type="EMBL" id="MFC4077038.1"/>
    </source>
</evidence>
<reference evidence="2" key="1">
    <citation type="journal article" date="2019" name="Int. J. Syst. Evol. Microbiol.">
        <title>The Global Catalogue of Microorganisms (GCM) 10K type strain sequencing project: providing services to taxonomists for standard genome sequencing and annotation.</title>
        <authorList>
            <consortium name="The Broad Institute Genomics Platform"/>
            <consortium name="The Broad Institute Genome Sequencing Center for Infectious Disease"/>
            <person name="Wu L."/>
            <person name="Ma J."/>
        </authorList>
    </citation>
    <scope>NUCLEOTIDE SEQUENCE [LARGE SCALE GENOMIC DNA]</scope>
    <source>
        <strain evidence="2">IBRC-M 10813</strain>
    </source>
</reference>
<keyword evidence="2" id="KW-1185">Reference proteome</keyword>